<organism evidence="1 2">
    <name type="scientific">Durusdinium trenchii</name>
    <dbReference type="NCBI Taxonomy" id="1381693"/>
    <lineage>
        <taxon>Eukaryota</taxon>
        <taxon>Sar</taxon>
        <taxon>Alveolata</taxon>
        <taxon>Dinophyceae</taxon>
        <taxon>Suessiales</taxon>
        <taxon>Symbiodiniaceae</taxon>
        <taxon>Durusdinium</taxon>
    </lineage>
</organism>
<dbReference type="Proteomes" id="UP001642464">
    <property type="component" value="Unassembled WGS sequence"/>
</dbReference>
<protein>
    <submittedName>
        <fullName evidence="1">Conserved oligomeric Golgi complex subunit 1</fullName>
    </submittedName>
</protein>
<reference evidence="1 2" key="1">
    <citation type="submission" date="2024-02" db="EMBL/GenBank/DDBJ databases">
        <authorList>
            <person name="Chen Y."/>
            <person name="Shah S."/>
            <person name="Dougan E. K."/>
            <person name="Thang M."/>
            <person name="Chan C."/>
        </authorList>
    </citation>
    <scope>NUCLEOTIDE SEQUENCE [LARGE SCALE GENOMIC DNA]</scope>
</reference>
<accession>A0ABP0P952</accession>
<dbReference type="EMBL" id="CAXAMM010034280">
    <property type="protein sequence ID" value="CAK9072570.1"/>
    <property type="molecule type" value="Genomic_DNA"/>
</dbReference>
<name>A0ABP0P952_9DINO</name>
<evidence type="ECO:0000313" key="1">
    <source>
        <dbReference type="EMBL" id="CAK9072570.1"/>
    </source>
</evidence>
<evidence type="ECO:0000313" key="2">
    <source>
        <dbReference type="Proteomes" id="UP001642464"/>
    </source>
</evidence>
<sequence>ESVPETDFGLCEHVVKLLEMPETVRSFVADFHFVRAATAAVVQAPALHAEVQARLRAESLDGFDLQGLVAQQVTAIRSLPRQVATSCVDAFATAELTPSAAAEAFVAHLLLDDAAASTLLQRFIGCRSNLLQEILEGSGATFGGGSSNGLLERLCAAAMAFEGTIVVASSLCSPGAGGAPPPLIASALSRMDTSSELLKQKAEMLFALFRGGGSMATQLAPLGLQFVKSWAQDDGRDSKTFTGQFEVLIATSSCTTCAELGQLQRFFAQRLGAFRRTLAESVGYGREWPQVWSGACELFCPGRGVCQDSSNTLARCIEQSCARLVRERLGELKLMLVETGAEMEEDADESKRAEELMDMRSQCQARFSSFDEQFGSFLDDVAEISAEVPSNAAKLECKHLKGVLVHRLNYSSVLEARERFRRVQGTVTLAVLEGLCQ</sequence>
<keyword evidence="2" id="KW-1185">Reference proteome</keyword>
<feature type="non-terminal residue" evidence="1">
    <location>
        <position position="1"/>
    </location>
</feature>
<proteinExistence type="predicted"/>
<gene>
    <name evidence="1" type="ORF">SCF082_LOCUS35674</name>
</gene>
<comment type="caution">
    <text evidence="1">The sequence shown here is derived from an EMBL/GenBank/DDBJ whole genome shotgun (WGS) entry which is preliminary data.</text>
</comment>